<dbReference type="RefSeq" id="WP_146239305.1">
    <property type="nucleotide sequence ID" value="NZ_JBHUCU010000038.1"/>
</dbReference>
<comment type="caution">
    <text evidence="5">The sequence shown here is derived from an EMBL/GenBank/DDBJ whole genome shotgun (WGS) entry which is preliminary data.</text>
</comment>
<comment type="similarity">
    <text evidence="2">Belongs to the bacterial solute-binding protein SsuA/TauA family.</text>
</comment>
<protein>
    <submittedName>
        <fullName evidence="5">ABC transporter substrate-binding protein</fullName>
    </submittedName>
</protein>
<feature type="domain" description="Ca3427-like PBP 2" evidence="4">
    <location>
        <begin position="88"/>
        <end position="178"/>
    </location>
</feature>
<evidence type="ECO:0000256" key="2">
    <source>
        <dbReference type="ARBA" id="ARBA00010742"/>
    </source>
</evidence>
<evidence type="ECO:0000313" key="5">
    <source>
        <dbReference type="EMBL" id="PZE15657.1"/>
    </source>
</evidence>
<keyword evidence="6" id="KW-1185">Reference proteome</keyword>
<dbReference type="Proteomes" id="UP000249248">
    <property type="component" value="Unassembled WGS sequence"/>
</dbReference>
<keyword evidence="3" id="KW-0732">Signal</keyword>
<comment type="subcellular location">
    <subcellularLocation>
        <location evidence="1">Periplasm</location>
    </subcellularLocation>
</comment>
<name>A0A2W1MV18_9FLAO</name>
<evidence type="ECO:0000259" key="4">
    <source>
        <dbReference type="Pfam" id="PF22384"/>
    </source>
</evidence>
<proteinExistence type="inferred from homology"/>
<dbReference type="SUPFAM" id="SSF53850">
    <property type="entry name" value="Periplasmic binding protein-like II"/>
    <property type="match status" value="1"/>
</dbReference>
<dbReference type="EMBL" id="QKSB01000021">
    <property type="protein sequence ID" value="PZE15657.1"/>
    <property type="molecule type" value="Genomic_DNA"/>
</dbReference>
<evidence type="ECO:0000256" key="3">
    <source>
        <dbReference type="ARBA" id="ARBA00022729"/>
    </source>
</evidence>
<evidence type="ECO:0000256" key="1">
    <source>
        <dbReference type="ARBA" id="ARBA00004418"/>
    </source>
</evidence>
<evidence type="ECO:0000313" key="6">
    <source>
        <dbReference type="Proteomes" id="UP000249248"/>
    </source>
</evidence>
<gene>
    <name evidence="5" type="ORF">DNU06_16940</name>
</gene>
<reference evidence="5 6" key="1">
    <citation type="submission" date="2018-06" db="EMBL/GenBank/DDBJ databases">
        <title>The draft genome sequence of Crocinitomix sp. SM1701.</title>
        <authorList>
            <person name="Zhang X."/>
        </authorList>
    </citation>
    <scope>NUCLEOTIDE SEQUENCE [LARGE SCALE GENOMIC DNA]</scope>
    <source>
        <strain evidence="5 6">SM1701</strain>
    </source>
</reference>
<dbReference type="Gene3D" id="3.40.190.10">
    <property type="entry name" value="Periplasmic binding protein-like II"/>
    <property type="match status" value="2"/>
</dbReference>
<dbReference type="PANTHER" id="PTHR30024">
    <property type="entry name" value="ALIPHATIC SULFONATES-BINDING PROTEIN-RELATED"/>
    <property type="match status" value="1"/>
</dbReference>
<dbReference type="GO" id="GO:0042597">
    <property type="term" value="C:periplasmic space"/>
    <property type="evidence" value="ECO:0007669"/>
    <property type="project" value="UniProtKB-SubCell"/>
</dbReference>
<dbReference type="InterPro" id="IPR054364">
    <property type="entry name" value="Ca3427-like_PBP2"/>
</dbReference>
<accession>A0A2W1MV18</accession>
<dbReference type="AlphaFoldDB" id="A0A2W1MV18"/>
<organism evidence="5 6">
    <name type="scientific">Putridiphycobacter roseus</name>
    <dbReference type="NCBI Taxonomy" id="2219161"/>
    <lineage>
        <taxon>Bacteria</taxon>
        <taxon>Pseudomonadati</taxon>
        <taxon>Bacteroidota</taxon>
        <taxon>Flavobacteriia</taxon>
        <taxon>Flavobacteriales</taxon>
        <taxon>Crocinitomicaceae</taxon>
        <taxon>Putridiphycobacter</taxon>
    </lineage>
</organism>
<dbReference type="OrthoDB" id="6191474at2"/>
<dbReference type="Pfam" id="PF22384">
    <property type="entry name" value="PBP2_Ca3427_like"/>
    <property type="match status" value="1"/>
</dbReference>
<sequence>MINTIRCSGVPEHFNLPWKLMIEEGRLKEEGIDLDWIDNPSGTGSLCQELKEGNIDIAILLLEGAIKNIHEGLPAKIVSTYVESPLIWGVHTGVNSSLTKENLLDPSFAISRPTSGSHLMAHVYARDNNVTITENSFDIINDLNGAIKSLKQNDNQLFLWEKYTTKPLVDTGVFNRIDVCPTPWPAFVVVVQKDFLEKNKELVNHITSKVLEQAQVIKNKTDASELIASRYGLKQEDAQQWLTEIQWAETVHNDIKSIELASDTLLELGVIEEKPIASNLIVDEITLSL</sequence>
<dbReference type="PANTHER" id="PTHR30024:SF47">
    <property type="entry name" value="TAURINE-BINDING PERIPLASMIC PROTEIN"/>
    <property type="match status" value="1"/>
</dbReference>